<evidence type="ECO:0000256" key="1">
    <source>
        <dbReference type="ARBA" id="ARBA00022729"/>
    </source>
</evidence>
<dbReference type="EMBL" id="JABFJW010000339">
    <property type="protein sequence ID" value="NOK13550.1"/>
    <property type="molecule type" value="Genomic_DNA"/>
</dbReference>
<dbReference type="InterPro" id="IPR013783">
    <property type="entry name" value="Ig-like_fold"/>
</dbReference>
<dbReference type="RefSeq" id="WP_171420712.1">
    <property type="nucleotide sequence ID" value="NZ_JABFJW010000339.1"/>
</dbReference>
<dbReference type="AlphaFoldDB" id="A0A7Y4JYJ8"/>
<sequence>MLVHLNMKNFSSLLLAIALLGSGCIEVPEIKEPPCAGVEGDAAILLRWKSPNDESVTRDQLSVQVELTGPTPSSVELLVDGVPVSVMAEPYALDWDTGSTNEGTHELTVRARRCGREVVSAPRRITVDRTGPRVMTVSPENGSTQMRVKPTIELTLSERVVAATVNGQGFALRTGGSVFPVSAVLSQDGKGLTLRPVNPLPINATVELVLSGAVTDAVGNPLELPVQGLSWFVPSFVSMSQSLSTQMGTQVRDFSFQLDKAGNPIVVWLEDEALGVHVRRWNGLSWETLGSPIRTGPDNLNATECVLGVDAMDVLMVAWIQPKQDGGREVHVRRWDGMEWLSWGAPISPQLAQAALSELNFRVDGAVPALAFKELNSSTSGISRYGFSGGVWKATAPDQVGGFGTVASVRMELGAYGYIWVVWSQALPTGGWQHWAGAWYGNGNYVASGVVSSGTAPRPLMASTAAADGSLYMAVPEDADGTHAISILRRGPDGGWSQFASSYGSTSGKTDAEAEALKTDPQGRLLLLSREPESEDSPFIKSGYLHRWDTNHWEQIGGPLSANPGATTVKKSQLALDKNGRIFLAWIEAEEQDPTQSKLHVFRPND</sequence>
<dbReference type="InterPro" id="IPR014755">
    <property type="entry name" value="Cu-Rt/internalin_Ig-like"/>
</dbReference>
<keyword evidence="1" id="KW-0732">Signal</keyword>
<reference evidence="3 4" key="1">
    <citation type="submission" date="2020-05" db="EMBL/GenBank/DDBJ databases">
        <authorList>
            <person name="Whitworth D."/>
        </authorList>
    </citation>
    <scope>NUCLEOTIDE SEQUENCE [LARGE SCALE GENOMIC DNA]</scope>
    <source>
        <strain evidence="3 4">CA046A</strain>
    </source>
</reference>
<comment type="caution">
    <text evidence="3">The sequence shown here is derived from an EMBL/GenBank/DDBJ whole genome shotgun (WGS) entry which is preliminary data.</text>
</comment>
<dbReference type="Proteomes" id="UP000528460">
    <property type="component" value="Unassembled WGS sequence"/>
</dbReference>
<evidence type="ECO:0000259" key="2">
    <source>
        <dbReference type="Pfam" id="PF13205"/>
    </source>
</evidence>
<proteinExistence type="predicted"/>
<accession>A0A7Y4JYJ8</accession>
<dbReference type="Pfam" id="PF17957">
    <property type="entry name" value="Big_7"/>
    <property type="match status" value="1"/>
</dbReference>
<evidence type="ECO:0000313" key="3">
    <source>
        <dbReference type="EMBL" id="NOK13550.1"/>
    </source>
</evidence>
<name>A0A7Y4JYJ8_9BACT</name>
<gene>
    <name evidence="3" type="ORF">HNS30_31330</name>
</gene>
<feature type="domain" description="SbsA Ig-like" evidence="2">
    <location>
        <begin position="128"/>
        <end position="226"/>
    </location>
</feature>
<dbReference type="Pfam" id="PF13205">
    <property type="entry name" value="Big_5"/>
    <property type="match status" value="1"/>
</dbReference>
<dbReference type="Gene3D" id="2.60.40.10">
    <property type="entry name" value="Immunoglobulins"/>
    <property type="match status" value="1"/>
</dbReference>
<dbReference type="Gene3D" id="2.60.40.1220">
    <property type="match status" value="1"/>
</dbReference>
<evidence type="ECO:0000313" key="4">
    <source>
        <dbReference type="Proteomes" id="UP000528460"/>
    </source>
</evidence>
<dbReference type="InterPro" id="IPR032812">
    <property type="entry name" value="SbsA_Ig"/>
</dbReference>
<protein>
    <submittedName>
        <fullName evidence="3">Ig-like domain-containing protein</fullName>
    </submittedName>
</protein>
<organism evidence="3 4">
    <name type="scientific">Corallococcus exercitus</name>
    <dbReference type="NCBI Taxonomy" id="2316736"/>
    <lineage>
        <taxon>Bacteria</taxon>
        <taxon>Pseudomonadati</taxon>
        <taxon>Myxococcota</taxon>
        <taxon>Myxococcia</taxon>
        <taxon>Myxococcales</taxon>
        <taxon>Cystobacterineae</taxon>
        <taxon>Myxococcaceae</taxon>
        <taxon>Corallococcus</taxon>
    </lineage>
</organism>